<dbReference type="RefSeq" id="WP_129353068.1">
    <property type="nucleotide sequence ID" value="NZ_CP026538.1"/>
</dbReference>
<keyword evidence="2" id="KW-1185">Reference proteome</keyword>
<dbReference type="EMBL" id="CP026538">
    <property type="protein sequence ID" value="QAZ67989.1"/>
    <property type="molecule type" value="Genomic_DNA"/>
</dbReference>
<accession>A0A4P6I2D3</accession>
<dbReference type="KEGG" id="dcb:C3Y92_12445"/>
<organism evidence="1 2">
    <name type="scientific">Solidesulfovibrio carbinolicus</name>
    <dbReference type="NCBI Taxonomy" id="296842"/>
    <lineage>
        <taxon>Bacteria</taxon>
        <taxon>Pseudomonadati</taxon>
        <taxon>Thermodesulfobacteriota</taxon>
        <taxon>Desulfovibrionia</taxon>
        <taxon>Desulfovibrionales</taxon>
        <taxon>Desulfovibrionaceae</taxon>
        <taxon>Solidesulfovibrio</taxon>
    </lineage>
</organism>
<dbReference type="OrthoDB" id="8536890at2"/>
<dbReference type="AlphaFoldDB" id="A0A4P6I2D3"/>
<proteinExistence type="predicted"/>
<protein>
    <recommendedName>
        <fullName evidence="3">4Fe-4S ferredoxin-type domain-containing protein</fullName>
    </recommendedName>
</protein>
<evidence type="ECO:0008006" key="3">
    <source>
        <dbReference type="Google" id="ProtNLM"/>
    </source>
</evidence>
<gene>
    <name evidence="1" type="ORF">C3Y92_12445</name>
</gene>
<evidence type="ECO:0000313" key="1">
    <source>
        <dbReference type="EMBL" id="QAZ67989.1"/>
    </source>
</evidence>
<dbReference type="Proteomes" id="UP000293296">
    <property type="component" value="Chromosome"/>
</dbReference>
<reference evidence="1 2" key="1">
    <citation type="submission" date="2018-02" db="EMBL/GenBank/DDBJ databases">
        <title>Genome sequence of Desulfovibrio carbinolicus DSM 3852.</title>
        <authorList>
            <person name="Wilbanks E."/>
            <person name="Skennerton C.T."/>
            <person name="Orphan V.J."/>
        </authorList>
    </citation>
    <scope>NUCLEOTIDE SEQUENCE [LARGE SCALE GENOMIC DNA]</scope>
    <source>
        <strain evidence="1 2">DSM 3852</strain>
    </source>
</reference>
<sequence length="90" mass="10311">MSSRPCVGCGWCCLADPCVESHIRYGYRRRCPDLSWDEATGCYRCRLAEDPEHGERFRFLLGVGHGCCAPLNAWRDDVRNRDDPETTNDD</sequence>
<name>A0A4P6I2D3_9BACT</name>
<evidence type="ECO:0000313" key="2">
    <source>
        <dbReference type="Proteomes" id="UP000293296"/>
    </source>
</evidence>